<keyword evidence="9" id="KW-0175">Coiled coil</keyword>
<dbReference type="FunFam" id="1.20.1160.11:FF:000004">
    <property type="entry name" value="Paired amphipathic helix protein Sin3a"/>
    <property type="match status" value="1"/>
</dbReference>
<evidence type="ECO:0000256" key="4">
    <source>
        <dbReference type="ARBA" id="ARBA00022553"/>
    </source>
</evidence>
<evidence type="ECO:0000256" key="10">
    <source>
        <dbReference type="ARBA" id="ARBA00023108"/>
    </source>
</evidence>
<evidence type="ECO:0000256" key="5">
    <source>
        <dbReference type="ARBA" id="ARBA00022737"/>
    </source>
</evidence>
<feature type="compositionally biased region" description="Low complexity" evidence="19">
    <location>
        <begin position="488"/>
        <end position="507"/>
    </location>
</feature>
<dbReference type="SUPFAM" id="SSF47762">
    <property type="entry name" value="PAH2 domain"/>
    <property type="match status" value="3"/>
</dbReference>
<evidence type="ECO:0000256" key="1">
    <source>
        <dbReference type="ARBA" id="ARBA00004604"/>
    </source>
</evidence>
<dbReference type="GO" id="GO:0005730">
    <property type="term" value="C:nucleolus"/>
    <property type="evidence" value="ECO:0007669"/>
    <property type="project" value="UniProtKB-SubCell"/>
</dbReference>
<dbReference type="InterPro" id="IPR003822">
    <property type="entry name" value="PAH"/>
</dbReference>
<dbReference type="EMBL" id="QKKF02007161">
    <property type="protein sequence ID" value="RZF46127.1"/>
    <property type="molecule type" value="Genomic_DNA"/>
</dbReference>
<evidence type="ECO:0000256" key="12">
    <source>
        <dbReference type="ARBA" id="ARBA00023242"/>
    </source>
</evidence>
<evidence type="ECO:0000259" key="20">
    <source>
        <dbReference type="SMART" id="SM00761"/>
    </source>
</evidence>
<feature type="compositionally biased region" description="Basic and acidic residues" evidence="19">
    <location>
        <begin position="1011"/>
        <end position="1020"/>
    </location>
</feature>
<evidence type="ECO:0000256" key="19">
    <source>
        <dbReference type="SAM" id="MobiDB-lite"/>
    </source>
</evidence>
<feature type="region of interest" description="Disordered" evidence="19">
    <location>
        <begin position="458"/>
        <end position="550"/>
    </location>
</feature>
<feature type="compositionally biased region" description="Basic and acidic residues" evidence="19">
    <location>
        <begin position="1"/>
        <end position="10"/>
    </location>
</feature>
<dbReference type="GO" id="GO:0061629">
    <property type="term" value="F:RNA polymerase II-specific DNA-binding transcription factor binding"/>
    <property type="evidence" value="ECO:0007669"/>
    <property type="project" value="UniProtKB-ARBA"/>
</dbReference>
<feature type="compositionally biased region" description="Polar residues" evidence="19">
    <location>
        <begin position="511"/>
        <end position="536"/>
    </location>
</feature>
<comment type="caution">
    <text evidence="21">The sequence shown here is derived from an EMBL/GenBank/DDBJ whole genome shotgun (WGS) entry which is preliminary data.</text>
</comment>
<proteinExistence type="predicted"/>
<protein>
    <recommendedName>
        <fullName evidence="15">Paired amphipathic helix protein Sin3a</fullName>
    </recommendedName>
    <alternativeName>
        <fullName evidence="16">Histone deacetylase complex subunit Sin3a</fullName>
    </alternativeName>
    <alternativeName>
        <fullName evidence="17">Transcriptional corepressor Sin3a</fullName>
    </alternativeName>
</protein>
<evidence type="ECO:0000313" key="22">
    <source>
        <dbReference type="Proteomes" id="UP000291343"/>
    </source>
</evidence>
<accession>A0A482XKD8</accession>
<evidence type="ECO:0000256" key="17">
    <source>
        <dbReference type="ARBA" id="ARBA00081271"/>
    </source>
</evidence>
<feature type="compositionally biased region" description="Low complexity" evidence="19">
    <location>
        <begin position="349"/>
        <end position="379"/>
    </location>
</feature>
<evidence type="ECO:0000256" key="13">
    <source>
        <dbReference type="ARBA" id="ARBA00056268"/>
    </source>
</evidence>
<keyword evidence="22" id="KW-1185">Reference proteome</keyword>
<organism evidence="21 22">
    <name type="scientific">Laodelphax striatellus</name>
    <name type="common">Small brown planthopper</name>
    <name type="synonym">Delphax striatella</name>
    <dbReference type="NCBI Taxonomy" id="195883"/>
    <lineage>
        <taxon>Eukaryota</taxon>
        <taxon>Metazoa</taxon>
        <taxon>Ecdysozoa</taxon>
        <taxon>Arthropoda</taxon>
        <taxon>Hexapoda</taxon>
        <taxon>Insecta</taxon>
        <taxon>Pterygota</taxon>
        <taxon>Neoptera</taxon>
        <taxon>Paraneoptera</taxon>
        <taxon>Hemiptera</taxon>
        <taxon>Auchenorrhyncha</taxon>
        <taxon>Fulgoroidea</taxon>
        <taxon>Delphacidae</taxon>
        <taxon>Criomorphinae</taxon>
        <taxon>Laodelphax</taxon>
    </lineage>
</organism>
<comment type="function">
    <text evidence="13">Acts as a transcriptional repressor. Corepressor for REST. Interacts with MXI1 to repress MYC responsive genes and antagonize MYC oncogenic activities. Also interacts with MXD1-MAX heterodimers to repress transcription by tethering SIN3A to DNA. Acts cooperatively with OGT to repress transcription in parallel with histone deacetylation. Involved in the control of the circadian rhythms. Required for the transcriptional repression of circadian target genes, such as PER1, mediated by the large PER complex through histone deacetylation. Cooperates with FOXK1 to regulate cell cycle progression probably by repressing cell cycle inhibitor genes expression. Required for cortical neuron differentiation and callosal axon elongation.</text>
</comment>
<dbReference type="GO" id="GO:0000122">
    <property type="term" value="P:negative regulation of transcription by RNA polymerase II"/>
    <property type="evidence" value="ECO:0007669"/>
    <property type="project" value="TreeGrafter"/>
</dbReference>
<feature type="region of interest" description="Disordered" evidence="19">
    <location>
        <begin position="1"/>
        <end position="44"/>
    </location>
</feature>
<dbReference type="InterPro" id="IPR013194">
    <property type="entry name" value="HDAC_interact_dom"/>
</dbReference>
<dbReference type="GO" id="GO:0070822">
    <property type="term" value="C:Sin3-type complex"/>
    <property type="evidence" value="ECO:0007669"/>
    <property type="project" value="TreeGrafter"/>
</dbReference>
<feature type="compositionally biased region" description="Polar residues" evidence="19">
    <location>
        <begin position="293"/>
        <end position="307"/>
    </location>
</feature>
<dbReference type="Pfam" id="PF16879">
    <property type="entry name" value="Sin3a_C"/>
    <property type="match status" value="1"/>
</dbReference>
<dbReference type="PANTHER" id="PTHR12346">
    <property type="entry name" value="SIN3B-RELATED"/>
    <property type="match status" value="1"/>
</dbReference>
<feature type="region of interest" description="Disordered" evidence="19">
    <location>
        <begin position="349"/>
        <end position="380"/>
    </location>
</feature>
<name>A0A482XKD8_LAOST</name>
<dbReference type="FunFam" id="1.20.1160.11:FF:000002">
    <property type="entry name" value="Paired amphipathic helix protein SIN3"/>
    <property type="match status" value="1"/>
</dbReference>
<keyword evidence="2" id="KW-0678">Repressor</keyword>
<evidence type="ECO:0000313" key="21">
    <source>
        <dbReference type="EMBL" id="RZF46127.1"/>
    </source>
</evidence>
<dbReference type="SMART" id="SM00761">
    <property type="entry name" value="HDAC_interact"/>
    <property type="match status" value="1"/>
</dbReference>
<dbReference type="InterPro" id="IPR036600">
    <property type="entry name" value="PAH_sf"/>
</dbReference>
<feature type="region of interest" description="Disordered" evidence="19">
    <location>
        <begin position="1235"/>
        <end position="1307"/>
    </location>
</feature>
<feature type="region of interest" description="Disordered" evidence="19">
    <location>
        <begin position="293"/>
        <end position="319"/>
    </location>
</feature>
<evidence type="ECO:0000256" key="7">
    <source>
        <dbReference type="ARBA" id="ARBA00022990"/>
    </source>
</evidence>
<dbReference type="Pfam" id="PF02671">
    <property type="entry name" value="PAH"/>
    <property type="match status" value="3"/>
</dbReference>
<feature type="compositionally biased region" description="Basic and acidic residues" evidence="19">
    <location>
        <begin position="984"/>
        <end position="999"/>
    </location>
</feature>
<keyword evidence="10" id="KW-0090">Biological rhythms</keyword>
<dbReference type="InterPro" id="IPR031693">
    <property type="entry name" value="Sin3_C"/>
</dbReference>
<sequence length="1412" mass="156790">MKRRTEDIVKGDVGGTVGYPPPGGSLSPSRHPPRTIPTVQPYLPQSVKSSVSELNLGQQYQVPSFSATSMSSVNGPTIKTNGGGVNSSGSNSGGAALAGAGPHPSGPHGLHSSSRHKLHGGSTTPPSVGGGASALQQQQFQRLKVEDALSYLDNVKMKFNNHPQVYNDFLDIMKEFKSQSIDTPGVIERVSKLFQGHPDLILGFNTFLPPGYKIEVQTNDSGFKVQVSMPSPATSTTTTIVPTAPPVHAATVHQQPSLIPGTPLALTTNSPASPATVVVSTSNKPLIIGNSSVVTPNQSAQSNCVQPPSQPLPNGMPPVPVSAAAISQALTHYSNHLSAADCAQPALSLSSHTSSGLSQNDTNSSSQTLTNSQSSTQSQPVEFNHAINYVNKIKNRFQDQPEIYKKFLEILNTYQKDQKNFKEAGKQLTEAEVYSQVAKLFQNQDDLLAEFGQFLPDATNHQSASQGSKNADHPPVPRTKPSLGLKMSSSFPNSSSTPSPSSAPSGPKFNSAGSSSGHCHSNSTPGTSSSAPNTGQAPAVGMKRSPSSFANAVGIPHLHHSQPKKHKLASTSREVPFPDAGKYGALSDYAFFDKVHKSLRSLEVYENFLRCLVLFNENMVSRSELLSLVSPFLSRSPDLLHWFKNYIGETGPTNSGSLSQPGTDYPLDNHNSMLATVARQDRPPGEFAMEIDFSTCKRLGASYCAVPKDYVHPKCSGRSSLCREVLNDSWVSFPSWSEESTFVTSRKTQFEEYIYRCEDERFELDVVLETNLAAIRVLENLQKRMARMSTDEISKLKLDDSLGGTSPCLNQRAIRRLYGDKAPDIMHGLRNQPVTAVPLVLKRLKTKDEEWREAQKGFNKVWREQNEKFYLKSLDHQGINFKQNDLKALRSKSLLNEIETLYDERHDQAEEACEVTQTGPHMSFVYKDKSVLDDAANLLIHHVKRQTSINKEDKQRIKHLLRQIIPDIFHHPRQELSEDEREDTADKMDTDAAGSDKDVNGPSNNSSGKAKNKEDDSKENEDVKIPIHAFSEFPDDAYTLFFGNNKWYLFMRLHQILCERLTKIFETATLMSQEENIERAKRSAATSEALRLKPKSPYLIDIEIEEYYSTFLDFVKNVLDGNMDSNAYEDTLREMFGIHAFVAFTLDKVVSYAVRQLQHLVMEESCIECTDLYIKESRRGGAGGTCSSVVSRVYNEANYQRKAEAALAEENCFKIVIYKRECKLTIELLDSEMEGEGGRQARASENWPFDDSSNRNRNGSDGDDRPWNKAIFLPRNVRNGANRSSNESDEAPAGPQPRRSANDDNDCRFMNMNNYRVMLAVDRESYLYRRNAILRAKQTHPALSQRLGEKFKKWHAAWISEHIDQSQIDQATEWLMGRGPDTVPNFTQVLSNNSLTKAPYRLFNRYQVKRLE</sequence>
<keyword evidence="7" id="KW-0007">Acetylation</keyword>
<keyword evidence="6" id="KW-0832">Ubl conjugation</keyword>
<keyword evidence="5" id="KW-0677">Repeat</keyword>
<evidence type="ECO:0000256" key="3">
    <source>
        <dbReference type="ARBA" id="ARBA00022499"/>
    </source>
</evidence>
<evidence type="ECO:0000256" key="2">
    <source>
        <dbReference type="ARBA" id="ARBA00022491"/>
    </source>
</evidence>
<comment type="subcellular location">
    <subcellularLocation>
        <location evidence="1">Nucleus</location>
        <location evidence="1">Nucleolus</location>
    </subcellularLocation>
</comment>
<comment type="subunit">
    <text evidence="14">Interacts with ARID4B, BRMS1L, HCFC1, HDAC1, HDAC2, MXI1, SAP30L, SAP130, SFPQ and TOPORS. Interacts with OGT (via TPRs 1-6); the interaction mediates transcriptional repression in parallel with histone deacetylase. Interacts with BAZ2A, MXD1, MXD3, MXD4, MBD2, DACH1, NCOR1, NR4A2, REST, RLIM, SAP30, SETDB1, SMYD2, and SUDS3. Interacts with PHF12 in a complex composed of HDAC1, PHF12 and SAP30. Interacts with TET1; the interaction recruits SIN3A to gene promoters. The large PER complex involved in the histone deacetylation is composed of at least HDAC1, PER2, SFPQ and SIN3A. Interacts with KLF11. Interacts with PPHLN1. Found in a complex with YY1, GON4L and HDAC1. Interacts (via PAH2) with FOXK1. Interacts with FOXK2. Found in a complex composed of at least SINHCAF, SIN3A, HDAC1, SAP30, RBBP4, OGT and TET1. Interacts with SINHCAF. Interacts with SPHK2.</text>
</comment>
<dbReference type="STRING" id="195883.A0A482XKD8"/>
<evidence type="ECO:0000256" key="14">
    <source>
        <dbReference type="ARBA" id="ARBA00061761"/>
    </source>
</evidence>
<dbReference type="PROSITE" id="PS51477">
    <property type="entry name" value="PAH"/>
    <property type="match status" value="3"/>
</dbReference>
<keyword evidence="11" id="KW-0804">Transcription</keyword>
<dbReference type="Gene3D" id="1.20.1160.11">
    <property type="entry name" value="Paired amphipathic helix"/>
    <property type="match status" value="3"/>
</dbReference>
<dbReference type="InterPro" id="IPR039774">
    <property type="entry name" value="Sin3-like"/>
</dbReference>
<feature type="compositionally biased region" description="Polar residues" evidence="19">
    <location>
        <begin position="459"/>
        <end position="469"/>
    </location>
</feature>
<dbReference type="InParanoid" id="A0A482XKD8"/>
<dbReference type="OrthoDB" id="10265969at2759"/>
<evidence type="ECO:0000256" key="9">
    <source>
        <dbReference type="ARBA" id="ARBA00023054"/>
    </source>
</evidence>
<evidence type="ECO:0000256" key="18">
    <source>
        <dbReference type="PROSITE-ProRule" id="PRU00810"/>
    </source>
</evidence>
<dbReference type="FunFam" id="1.20.1160.11:FF:000001">
    <property type="entry name" value="Paired amphipathic helix protein Sin3"/>
    <property type="match status" value="1"/>
</dbReference>
<keyword evidence="12 18" id="KW-0539">Nucleus</keyword>
<dbReference type="FunCoup" id="A0A482XKD8">
    <property type="interactions" value="1540"/>
</dbReference>
<keyword evidence="3" id="KW-1017">Isopeptide bond</keyword>
<feature type="compositionally biased region" description="Low complexity" evidence="19">
    <location>
        <begin position="87"/>
        <end position="112"/>
    </location>
</feature>
<dbReference type="GO" id="GO:0048511">
    <property type="term" value="P:rhythmic process"/>
    <property type="evidence" value="ECO:0007669"/>
    <property type="project" value="UniProtKB-KW"/>
</dbReference>
<keyword evidence="8" id="KW-0805">Transcription regulation</keyword>
<feature type="domain" description="Histone deacetylase interacting" evidence="20">
    <location>
        <begin position="695"/>
        <end position="795"/>
    </location>
</feature>
<feature type="compositionally biased region" description="Pro residues" evidence="19">
    <location>
        <begin position="308"/>
        <end position="319"/>
    </location>
</feature>
<evidence type="ECO:0000256" key="11">
    <source>
        <dbReference type="ARBA" id="ARBA00023163"/>
    </source>
</evidence>
<dbReference type="SMR" id="A0A482XKD8"/>
<keyword evidence="4" id="KW-0597">Phosphoprotein</keyword>
<dbReference type="Pfam" id="PF08295">
    <property type="entry name" value="Sin3_corepress"/>
    <property type="match status" value="1"/>
</dbReference>
<feature type="region of interest" description="Disordered" evidence="19">
    <location>
        <begin position="971"/>
        <end position="1020"/>
    </location>
</feature>
<dbReference type="PANTHER" id="PTHR12346:SF0">
    <property type="entry name" value="SIN3A, ISOFORM G"/>
    <property type="match status" value="1"/>
</dbReference>
<evidence type="ECO:0000256" key="8">
    <source>
        <dbReference type="ARBA" id="ARBA00023015"/>
    </source>
</evidence>
<gene>
    <name evidence="21" type="ORF">LSTR_LSTR012987</name>
</gene>
<feature type="region of interest" description="Disordered" evidence="19">
    <location>
        <begin position="76"/>
        <end position="136"/>
    </location>
</feature>
<evidence type="ECO:0000256" key="15">
    <source>
        <dbReference type="ARBA" id="ARBA00068512"/>
    </source>
</evidence>
<evidence type="ECO:0000256" key="6">
    <source>
        <dbReference type="ARBA" id="ARBA00022843"/>
    </source>
</evidence>
<feature type="compositionally biased region" description="Basic and acidic residues" evidence="19">
    <location>
        <begin position="1252"/>
        <end position="1267"/>
    </location>
</feature>
<evidence type="ECO:0000256" key="16">
    <source>
        <dbReference type="ARBA" id="ARBA00075105"/>
    </source>
</evidence>
<dbReference type="Proteomes" id="UP000291343">
    <property type="component" value="Unassembled WGS sequence"/>
</dbReference>
<reference evidence="21 22" key="1">
    <citation type="journal article" date="2017" name="Gigascience">
        <title>Genome sequence of the small brown planthopper, Laodelphax striatellus.</title>
        <authorList>
            <person name="Zhu J."/>
            <person name="Jiang F."/>
            <person name="Wang X."/>
            <person name="Yang P."/>
            <person name="Bao Y."/>
            <person name="Zhao W."/>
            <person name="Wang W."/>
            <person name="Lu H."/>
            <person name="Wang Q."/>
            <person name="Cui N."/>
            <person name="Li J."/>
            <person name="Chen X."/>
            <person name="Luo L."/>
            <person name="Yu J."/>
            <person name="Kang L."/>
            <person name="Cui F."/>
        </authorList>
    </citation>
    <scope>NUCLEOTIDE SEQUENCE [LARGE SCALE GENOMIC DNA]</scope>
    <source>
        <strain evidence="21">Lst14</strain>
    </source>
</reference>
<dbReference type="GO" id="GO:0003714">
    <property type="term" value="F:transcription corepressor activity"/>
    <property type="evidence" value="ECO:0007669"/>
    <property type="project" value="InterPro"/>
</dbReference>